<keyword evidence="3" id="KW-1185">Reference proteome</keyword>
<accession>A0A9P4NJP0</accession>
<reference evidence="2" key="1">
    <citation type="journal article" date="2020" name="Stud. Mycol.">
        <title>101 Dothideomycetes genomes: a test case for predicting lifestyles and emergence of pathogens.</title>
        <authorList>
            <person name="Haridas S."/>
            <person name="Albert R."/>
            <person name="Binder M."/>
            <person name="Bloem J."/>
            <person name="Labutti K."/>
            <person name="Salamov A."/>
            <person name="Andreopoulos B."/>
            <person name="Baker S."/>
            <person name="Barry K."/>
            <person name="Bills G."/>
            <person name="Bluhm B."/>
            <person name="Cannon C."/>
            <person name="Castanera R."/>
            <person name="Culley D."/>
            <person name="Daum C."/>
            <person name="Ezra D."/>
            <person name="Gonzalez J."/>
            <person name="Henrissat B."/>
            <person name="Kuo A."/>
            <person name="Liang C."/>
            <person name="Lipzen A."/>
            <person name="Lutzoni F."/>
            <person name="Magnuson J."/>
            <person name="Mondo S."/>
            <person name="Nolan M."/>
            <person name="Ohm R."/>
            <person name="Pangilinan J."/>
            <person name="Park H.-J."/>
            <person name="Ramirez L."/>
            <person name="Alfaro M."/>
            <person name="Sun H."/>
            <person name="Tritt A."/>
            <person name="Yoshinaga Y."/>
            <person name="Zwiers L.-H."/>
            <person name="Turgeon B."/>
            <person name="Goodwin S."/>
            <person name="Spatafora J."/>
            <person name="Crous P."/>
            <person name="Grigoriev I."/>
        </authorList>
    </citation>
    <scope>NUCLEOTIDE SEQUENCE</scope>
    <source>
        <strain evidence="2">CBS 130266</strain>
    </source>
</reference>
<evidence type="ECO:0000313" key="3">
    <source>
        <dbReference type="Proteomes" id="UP000800235"/>
    </source>
</evidence>
<protein>
    <submittedName>
        <fullName evidence="2">Uncharacterized protein</fullName>
    </submittedName>
</protein>
<dbReference type="Pfam" id="PF14273">
    <property type="entry name" value="DUF4360"/>
    <property type="match status" value="1"/>
</dbReference>
<proteinExistence type="predicted"/>
<feature type="region of interest" description="Disordered" evidence="1">
    <location>
        <begin position="127"/>
        <end position="148"/>
    </location>
</feature>
<name>A0A9P4NJP0_9PEZI</name>
<dbReference type="Proteomes" id="UP000800235">
    <property type="component" value="Unassembled WGS sequence"/>
</dbReference>
<organism evidence="2 3">
    <name type="scientific">Tothia fuscella</name>
    <dbReference type="NCBI Taxonomy" id="1048955"/>
    <lineage>
        <taxon>Eukaryota</taxon>
        <taxon>Fungi</taxon>
        <taxon>Dikarya</taxon>
        <taxon>Ascomycota</taxon>
        <taxon>Pezizomycotina</taxon>
        <taxon>Dothideomycetes</taxon>
        <taxon>Pleosporomycetidae</taxon>
        <taxon>Venturiales</taxon>
        <taxon>Cylindrosympodiaceae</taxon>
        <taxon>Tothia</taxon>
    </lineage>
</organism>
<comment type="caution">
    <text evidence="2">The sequence shown here is derived from an EMBL/GenBank/DDBJ whole genome shotgun (WGS) entry which is preliminary data.</text>
</comment>
<evidence type="ECO:0000256" key="1">
    <source>
        <dbReference type="SAM" id="MobiDB-lite"/>
    </source>
</evidence>
<gene>
    <name evidence="2" type="ORF">EJ08DRAFT_700815</name>
</gene>
<sequence length="148" mass="16396">MSMGYSKDWQYTVEQINWEAGVYLPERSQASVVLSWAFDSNFPKLGGTSIMSWTLSGLRRDIWQDIQRVPAENQLWSRCGQTSPLAFEWQVKIESFPARQRILQGGIGDSTNGLGLELVMRWRQCGSSGGSDPVQSATEGFGSLGGEA</sequence>
<dbReference type="EMBL" id="MU007076">
    <property type="protein sequence ID" value="KAF2424219.1"/>
    <property type="molecule type" value="Genomic_DNA"/>
</dbReference>
<dbReference type="AlphaFoldDB" id="A0A9P4NJP0"/>
<evidence type="ECO:0000313" key="2">
    <source>
        <dbReference type="EMBL" id="KAF2424219.1"/>
    </source>
</evidence>
<dbReference type="InterPro" id="IPR025649">
    <property type="entry name" value="DUF4360"/>
</dbReference>